<comment type="caution">
    <text evidence="2">The sequence shown here is derived from an EMBL/GenBank/DDBJ whole genome shotgun (WGS) entry which is preliminary data.</text>
</comment>
<reference evidence="2 4" key="1">
    <citation type="submission" date="2018-11" db="EMBL/GenBank/DDBJ databases">
        <title>Flavobacterium sp. nov., YIM 102701-2 draft genome.</title>
        <authorList>
            <person name="Li G."/>
            <person name="Jiang Y."/>
        </authorList>
    </citation>
    <scope>NUCLEOTIDE SEQUENCE [LARGE SCALE GENOMIC DNA]</scope>
    <source>
        <strain evidence="2 4">YIM 102701-2</strain>
    </source>
</reference>
<evidence type="ECO:0000313" key="2">
    <source>
        <dbReference type="EMBL" id="RRJ88932.1"/>
    </source>
</evidence>
<evidence type="ECO:0008006" key="5">
    <source>
        <dbReference type="Google" id="ProtNLM"/>
    </source>
</evidence>
<name>A0A3P3W1K1_9FLAO</name>
<evidence type="ECO:0000313" key="3">
    <source>
        <dbReference type="EMBL" id="RRJ92308.1"/>
    </source>
</evidence>
<protein>
    <recommendedName>
        <fullName evidence="5">DUF4595 domain-containing protein</fullName>
    </recommendedName>
</protein>
<dbReference type="EMBL" id="RQVQ01000006">
    <property type="protein sequence ID" value="RRJ92308.1"/>
    <property type="molecule type" value="Genomic_DNA"/>
</dbReference>
<gene>
    <name evidence="3" type="ORF">EG240_03795</name>
    <name evidence="2" type="ORF">EG240_13070</name>
</gene>
<dbReference type="RefSeq" id="WP_125017587.1">
    <property type="nucleotide sequence ID" value="NZ_RQVQ01000006.1"/>
</dbReference>
<feature type="chain" id="PRO_5036087676" description="DUF4595 domain-containing protein" evidence="1">
    <location>
        <begin position="18"/>
        <end position="252"/>
    </location>
</feature>
<sequence>MKKILLSALIFSTLAFVSCNDSDDNNTGVDTSGIYLPTKFESEENVQTFVYDSENRLIESKDIEDDGSRTNIVTFVYTNGQLVSAKEVTTEVGNDQTYVSTEDYTFTYQNNEVTVVNVYTSNWSNSTQTSVYTIDSNGKLQSGNGLTVTYDSKGNVTKLVEDDFENTYTYDNQNGMFKNVNTPQWAFYLVLEEFHIFDINNVTKLTYKDSEDAEEDFSNISYQYNSANYPVKMNVIGSENFSNSITIEYLKK</sequence>
<dbReference type="PROSITE" id="PS51257">
    <property type="entry name" value="PROKAR_LIPOPROTEIN"/>
    <property type="match status" value="1"/>
</dbReference>
<keyword evidence="1" id="KW-0732">Signal</keyword>
<keyword evidence="4" id="KW-1185">Reference proteome</keyword>
<feature type="signal peptide" evidence="1">
    <location>
        <begin position="1"/>
        <end position="17"/>
    </location>
</feature>
<organism evidence="2 4">
    <name type="scientific">Paenimyroides tangerinum</name>
    <dbReference type="NCBI Taxonomy" id="2488728"/>
    <lineage>
        <taxon>Bacteria</taxon>
        <taxon>Pseudomonadati</taxon>
        <taxon>Bacteroidota</taxon>
        <taxon>Flavobacteriia</taxon>
        <taxon>Flavobacteriales</taxon>
        <taxon>Flavobacteriaceae</taxon>
        <taxon>Paenimyroides</taxon>
    </lineage>
</organism>
<dbReference type="AlphaFoldDB" id="A0A3P3W1K1"/>
<evidence type="ECO:0000313" key="4">
    <source>
        <dbReference type="Proteomes" id="UP000275719"/>
    </source>
</evidence>
<dbReference type="Proteomes" id="UP000275719">
    <property type="component" value="Unassembled WGS sequence"/>
</dbReference>
<dbReference type="OrthoDB" id="1339960at2"/>
<evidence type="ECO:0000256" key="1">
    <source>
        <dbReference type="SAM" id="SignalP"/>
    </source>
</evidence>
<dbReference type="EMBL" id="RQVQ01000036">
    <property type="protein sequence ID" value="RRJ88932.1"/>
    <property type="molecule type" value="Genomic_DNA"/>
</dbReference>
<dbReference type="Gene3D" id="2.180.10.10">
    <property type="entry name" value="RHS repeat-associated core"/>
    <property type="match status" value="1"/>
</dbReference>
<accession>A0A3P3W1K1</accession>
<proteinExistence type="predicted"/>